<comment type="caution">
    <text evidence="1">The sequence shown here is derived from an EMBL/GenBank/DDBJ whole genome shotgun (WGS) entry which is preliminary data.</text>
</comment>
<dbReference type="EMBL" id="MKXG01000023">
    <property type="protein sequence ID" value="PJZ17353.1"/>
    <property type="molecule type" value="Genomic_DNA"/>
</dbReference>
<organism evidence="1 2">
    <name type="scientific">Lactobacillus crispatus</name>
    <dbReference type="NCBI Taxonomy" id="47770"/>
    <lineage>
        <taxon>Bacteria</taxon>
        <taxon>Bacillati</taxon>
        <taxon>Bacillota</taxon>
        <taxon>Bacilli</taxon>
        <taxon>Lactobacillales</taxon>
        <taxon>Lactobacillaceae</taxon>
        <taxon>Lactobacillus</taxon>
    </lineage>
</organism>
<protein>
    <submittedName>
        <fullName evidence="1">Uncharacterized protein</fullName>
    </submittedName>
</protein>
<evidence type="ECO:0000313" key="1">
    <source>
        <dbReference type="EMBL" id="PJZ17353.1"/>
    </source>
</evidence>
<evidence type="ECO:0000313" key="2">
    <source>
        <dbReference type="Proteomes" id="UP000231914"/>
    </source>
</evidence>
<dbReference type="RefSeq" id="WP_100732581.1">
    <property type="nucleotide sequence ID" value="NZ_MKXG01000023.1"/>
</dbReference>
<dbReference type="AlphaFoldDB" id="A0A2M9WPJ6"/>
<accession>A0A2M9WPJ6</accession>
<dbReference type="Proteomes" id="UP000231914">
    <property type="component" value="Unassembled WGS sequence"/>
</dbReference>
<sequence length="74" mass="8890">MNRCPYCHEDANETVKLLYIDEKENCASQAYIWNDQLHIEVVYPNIDYPMPQFGFYQNFKINYCPMCGRKLTEE</sequence>
<reference evidence="1 2" key="1">
    <citation type="submission" date="2016-10" db="EMBL/GenBank/DDBJ databases">
        <title>WGS of isloates from the oral cavity of healthy individuals.</title>
        <authorList>
            <person name="Sharma S."/>
            <person name="Pal V.K."/>
            <person name="Patil P.B."/>
            <person name="Korpole S."/>
            <person name="Grover V."/>
        </authorList>
    </citation>
    <scope>NUCLEOTIDE SEQUENCE [LARGE SCALE GENOMIC DNA]</scope>
    <source>
        <strain evidence="1 2">DISK12</strain>
    </source>
</reference>
<name>A0A2M9WPJ6_9LACO</name>
<gene>
    <name evidence="1" type="ORF">BHU41_06475</name>
</gene>
<proteinExistence type="predicted"/>